<evidence type="ECO:0000259" key="2">
    <source>
        <dbReference type="PROSITE" id="PS50097"/>
    </source>
</evidence>
<dbReference type="Gramene" id="TraesNOR5A03G02774610.1">
    <property type="protein sequence ID" value="TraesNOR5A03G02774610.1"/>
    <property type="gene ID" value="TraesNOR5A03G02774610"/>
</dbReference>
<dbReference type="STRING" id="4565.A0A3B6KRQ9"/>
<dbReference type="InterPro" id="IPR008974">
    <property type="entry name" value="TRAF-like"/>
</dbReference>
<dbReference type="CDD" id="cd00121">
    <property type="entry name" value="MATH"/>
    <property type="match status" value="1"/>
</dbReference>
<dbReference type="Gene3D" id="3.30.710.10">
    <property type="entry name" value="Potassium Channel Kv1.1, Chain A"/>
    <property type="match status" value="1"/>
</dbReference>
<dbReference type="AlphaFoldDB" id="A0A3B6KRQ9"/>
<dbReference type="Gramene" id="TraesLAC5A03G02704900.1">
    <property type="protein sequence ID" value="TraesLAC5A03G02704900.1"/>
    <property type="gene ID" value="TraesLAC5A03G02704900"/>
</dbReference>
<dbReference type="Gramene" id="TraesJUL5A03G02769830.1">
    <property type="protein sequence ID" value="TraesJUL5A03G02769830.1"/>
    <property type="gene ID" value="TraesJUL5A03G02769830"/>
</dbReference>
<feature type="domain" description="BTB" evidence="2">
    <location>
        <begin position="152"/>
        <end position="192"/>
    </location>
</feature>
<dbReference type="InterPro" id="IPR000210">
    <property type="entry name" value="BTB/POZ_dom"/>
</dbReference>
<dbReference type="InterPro" id="IPR002083">
    <property type="entry name" value="MATH/TRAF_dom"/>
</dbReference>
<protein>
    <recommendedName>
        <fullName evidence="2">BTB domain-containing protein</fullName>
    </recommendedName>
</protein>
<reference evidence="3" key="2">
    <citation type="submission" date="2018-10" db="UniProtKB">
        <authorList>
            <consortium name="EnsemblPlants"/>
        </authorList>
    </citation>
    <scope>IDENTIFICATION</scope>
</reference>
<dbReference type="PANTHER" id="PTHR26379">
    <property type="entry name" value="BTB/POZ AND MATH DOMAIN-CONTAINING PROTEIN 1"/>
    <property type="match status" value="1"/>
</dbReference>
<dbReference type="GO" id="GO:0016567">
    <property type="term" value="P:protein ubiquitination"/>
    <property type="evidence" value="ECO:0007669"/>
    <property type="project" value="InterPro"/>
</dbReference>
<dbReference type="SUPFAM" id="SSF54695">
    <property type="entry name" value="POZ domain"/>
    <property type="match status" value="1"/>
</dbReference>
<dbReference type="InterPro" id="IPR045005">
    <property type="entry name" value="BPM1-6"/>
</dbReference>
<dbReference type="Gramene" id="TraesROB_scaffold_026288_01G000200.1">
    <property type="protein sequence ID" value="TraesROB_scaffold_026288_01G000200.1"/>
    <property type="gene ID" value="TraesROB_scaffold_026288_01G000200"/>
</dbReference>
<dbReference type="OMA" id="NCTIAIY"/>
<dbReference type="PANTHER" id="PTHR26379:SF438">
    <property type="entry name" value="OS08G0128700 PROTEIN"/>
    <property type="match status" value="1"/>
</dbReference>
<dbReference type="Gramene" id="TraesARI5A03G02792990.1">
    <property type="protein sequence ID" value="TraesARI5A03G02792990.1"/>
    <property type="gene ID" value="TraesARI5A03G02792990"/>
</dbReference>
<dbReference type="Proteomes" id="UP000019116">
    <property type="component" value="Chromosome 5A"/>
</dbReference>
<proteinExistence type="predicted"/>
<accession>A0A3B6KRQ9</accession>
<dbReference type="InterPro" id="IPR011333">
    <property type="entry name" value="SKP1/BTB/POZ_sf"/>
</dbReference>
<reference evidence="3" key="1">
    <citation type="submission" date="2018-08" db="EMBL/GenBank/DDBJ databases">
        <authorList>
            <person name="Rossello M."/>
        </authorList>
    </citation>
    <scope>NUCLEOTIDE SEQUENCE [LARGE SCALE GENOMIC DNA]</scope>
    <source>
        <strain evidence="3">cv. Chinese Spring</strain>
    </source>
</reference>
<dbReference type="Gramene" id="TraesCS5A02G451700.1">
    <property type="protein sequence ID" value="TraesCS5A02G451700.1"/>
    <property type="gene ID" value="TraesCS5A02G451700"/>
</dbReference>
<dbReference type="Gene3D" id="2.60.210.10">
    <property type="entry name" value="Apoptosis, Tumor Necrosis Factor Receptor Associated Protein 2, Chain A"/>
    <property type="match status" value="1"/>
</dbReference>
<name>A0A3B6KRQ9_WHEAT</name>
<dbReference type="Gramene" id="TraesCS5A03G1067900.1">
    <property type="protein sequence ID" value="TraesCS5A03G1067900.1.CDS"/>
    <property type="gene ID" value="TraesCS5A03G1067900"/>
</dbReference>
<dbReference type="EnsemblPlants" id="TraesCS5A02G451700.1">
    <property type="protein sequence ID" value="TraesCS5A02G451700.1"/>
    <property type="gene ID" value="TraesCS5A02G451700"/>
</dbReference>
<organism evidence="3">
    <name type="scientific">Triticum aestivum</name>
    <name type="common">Wheat</name>
    <dbReference type="NCBI Taxonomy" id="4565"/>
    <lineage>
        <taxon>Eukaryota</taxon>
        <taxon>Viridiplantae</taxon>
        <taxon>Streptophyta</taxon>
        <taxon>Embryophyta</taxon>
        <taxon>Tracheophyta</taxon>
        <taxon>Spermatophyta</taxon>
        <taxon>Magnoliopsida</taxon>
        <taxon>Liliopsida</taxon>
        <taxon>Poales</taxon>
        <taxon>Poaceae</taxon>
        <taxon>BOP clade</taxon>
        <taxon>Pooideae</taxon>
        <taxon>Triticodae</taxon>
        <taxon>Triticeae</taxon>
        <taxon>Triticinae</taxon>
        <taxon>Triticum</taxon>
    </lineage>
</organism>
<dbReference type="Gramene" id="TraesWEE_scaffold_062919_01G000100.1">
    <property type="protein sequence ID" value="TraesWEE_scaffold_062919_01G000100.1"/>
    <property type="gene ID" value="TraesWEE_scaffold_062919_01G000100"/>
</dbReference>
<evidence type="ECO:0000313" key="3">
    <source>
        <dbReference type="EnsemblPlants" id="TraesCS5A02G451700.1"/>
    </source>
</evidence>
<dbReference type="Gramene" id="TraesSTA5A03G02741560.1">
    <property type="protein sequence ID" value="TraesSTA5A03G02741560.1"/>
    <property type="gene ID" value="TraesSTA5A03G02741560"/>
</dbReference>
<sequence length="192" mass="21560">MEACKTVSACTTGAAQGTHVFDILGYSKLRGMGNEPESFILSVIFTVGDHDWAIRLYPDGFQKESEVHKTEPRVFNSDDTTKFAPQTSQFKRQSDIEGSAYLRDDHLKIECIITVFEKPYVTDTKLGLRKIDMPPSDMTEHVGKLLEEKEGFDVSFSVGGETIEAHRLVLAMRSPVLKAELYGPMREAKPRQ</sequence>
<evidence type="ECO:0000256" key="1">
    <source>
        <dbReference type="ARBA" id="ARBA00004906"/>
    </source>
</evidence>
<dbReference type="Gramene" id="TraesMAC5A03G02749130.1">
    <property type="protein sequence ID" value="TraesMAC5A03G02749130.1"/>
    <property type="gene ID" value="TraesMAC5A03G02749130"/>
</dbReference>
<keyword evidence="4" id="KW-1185">Reference proteome</keyword>
<dbReference type="SUPFAM" id="SSF49599">
    <property type="entry name" value="TRAF domain-like"/>
    <property type="match status" value="1"/>
</dbReference>
<dbReference type="Pfam" id="PF00651">
    <property type="entry name" value="BTB"/>
    <property type="match status" value="1"/>
</dbReference>
<evidence type="ECO:0000313" key="4">
    <source>
        <dbReference type="Proteomes" id="UP000019116"/>
    </source>
</evidence>
<dbReference type="PROSITE" id="PS50097">
    <property type="entry name" value="BTB"/>
    <property type="match status" value="1"/>
</dbReference>
<comment type="pathway">
    <text evidence="1">Protein modification; protein ubiquitination.</text>
</comment>